<protein>
    <submittedName>
        <fullName evidence="1">Uncharacterized protein</fullName>
    </submittedName>
</protein>
<feature type="non-terminal residue" evidence="1">
    <location>
        <position position="24"/>
    </location>
</feature>
<gene>
    <name evidence="1" type="ORF">MCW_00082</name>
</gene>
<dbReference type="Proteomes" id="UP000002646">
    <property type="component" value="Unassembled WGS sequence"/>
</dbReference>
<reference evidence="1 2" key="1">
    <citation type="submission" date="2012-03" db="EMBL/GenBank/DDBJ databases">
        <title>The Genome Sequence of Bartonella washoensis 085-0475.</title>
        <authorList>
            <consortium name="The Broad Institute Genome Sequencing Platform"/>
            <consortium name="The Broad Institute Genome Sequencing Center for Infectious Disease"/>
            <person name="Feldgarden M."/>
            <person name="Kirby J."/>
            <person name="Kosoy M."/>
            <person name="Birtles R."/>
            <person name="Probert W.S."/>
            <person name="Chiaraviglio L."/>
            <person name="Young S.K."/>
            <person name="Zeng Q."/>
            <person name="Gargeya S."/>
            <person name="Fitzgerald M."/>
            <person name="Haas B."/>
            <person name="Abouelleil A."/>
            <person name="Alvarado L."/>
            <person name="Arachchi H.M."/>
            <person name="Berlin A."/>
            <person name="Chapman S.B."/>
            <person name="Gearin G."/>
            <person name="Goldberg J."/>
            <person name="Griggs A."/>
            <person name="Gujja S."/>
            <person name="Hansen M."/>
            <person name="Heiman D."/>
            <person name="Howarth C."/>
            <person name="Larimer J."/>
            <person name="Lui A."/>
            <person name="MacDonald P.J.P."/>
            <person name="McCowen C."/>
            <person name="Montmayeur A."/>
            <person name="Murphy C."/>
            <person name="Neiman D."/>
            <person name="Pearson M."/>
            <person name="Priest M."/>
            <person name="Roberts A."/>
            <person name="Saif S."/>
            <person name="Shea T."/>
            <person name="Sisk P."/>
            <person name="Stolte C."/>
            <person name="Sykes S."/>
            <person name="Wortman J."/>
            <person name="Nusbaum C."/>
            <person name="Birren B."/>
        </authorList>
    </citation>
    <scope>NUCLEOTIDE SEQUENCE [LARGE SCALE GENOMIC DNA]</scope>
    <source>
        <strain evidence="1 2">085-0475</strain>
    </source>
</reference>
<proteinExistence type="predicted"/>
<organism evidence="1 2">
    <name type="scientific">Cardidatus Bartonella washoeensis 085-0475</name>
    <dbReference type="NCBI Taxonomy" id="1094564"/>
    <lineage>
        <taxon>Bacteria</taxon>
        <taxon>Pseudomonadati</taxon>
        <taxon>Pseudomonadota</taxon>
        <taxon>Alphaproteobacteria</taxon>
        <taxon>Hyphomicrobiales</taxon>
        <taxon>Bartonellaceae</taxon>
        <taxon>Bartonella</taxon>
    </lineage>
</organism>
<sequence>MCKKSIYKRSFLLCTIAGTLIFSH</sequence>
<evidence type="ECO:0000313" key="1">
    <source>
        <dbReference type="EMBL" id="EJF86700.1"/>
    </source>
</evidence>
<name>J1JQM3_9HYPH</name>
<comment type="caution">
    <text evidence="1">The sequence shown here is derived from an EMBL/GenBank/DDBJ whole genome shotgun (WGS) entry which is preliminary data.</text>
</comment>
<dbReference type="HOGENOM" id="CLU_3421859_0_0_5"/>
<dbReference type="EMBL" id="AILX01000003">
    <property type="protein sequence ID" value="EJF86700.1"/>
    <property type="molecule type" value="Genomic_DNA"/>
</dbReference>
<dbReference type="AlphaFoldDB" id="J1JQM3"/>
<accession>J1JQM3</accession>
<evidence type="ECO:0000313" key="2">
    <source>
        <dbReference type="Proteomes" id="UP000002646"/>
    </source>
</evidence>